<dbReference type="Pfam" id="PF00816">
    <property type="entry name" value="Histone_HNS"/>
    <property type="match status" value="1"/>
</dbReference>
<evidence type="ECO:0000256" key="1">
    <source>
        <dbReference type="ARBA" id="ARBA00004453"/>
    </source>
</evidence>
<keyword evidence="4" id="KW-0238">DNA-binding</keyword>
<evidence type="ECO:0000256" key="5">
    <source>
        <dbReference type="SAM" id="Coils"/>
    </source>
</evidence>
<keyword evidence="3" id="KW-0963">Cytoplasm</keyword>
<dbReference type="InterPro" id="IPR027444">
    <property type="entry name" value="H-NS_C_dom"/>
</dbReference>
<protein>
    <submittedName>
        <fullName evidence="8">Histone family protein nucleoid-structuring protein H-NS</fullName>
    </submittedName>
</protein>
<evidence type="ECO:0000313" key="8">
    <source>
        <dbReference type="EMBL" id="PWN56900.1"/>
    </source>
</evidence>
<comment type="caution">
    <text evidence="8">The sequence shown here is derived from an EMBL/GenBank/DDBJ whole genome shotgun (WGS) entry which is preliminary data.</text>
</comment>
<organism evidence="8 9">
    <name type="scientific">Abyssibacter profundi</name>
    <dbReference type="NCBI Taxonomy" id="2182787"/>
    <lineage>
        <taxon>Bacteria</taxon>
        <taxon>Pseudomonadati</taxon>
        <taxon>Pseudomonadota</taxon>
        <taxon>Gammaproteobacteria</taxon>
        <taxon>Chromatiales</taxon>
        <taxon>Oceanococcaceae</taxon>
        <taxon>Abyssibacter</taxon>
    </lineage>
</organism>
<dbReference type="PANTHER" id="PTHR38097:SF2">
    <property type="entry name" value="DNA-BINDING PROTEIN STPA"/>
    <property type="match status" value="1"/>
</dbReference>
<dbReference type="InterPro" id="IPR037150">
    <property type="entry name" value="H-NS_C_dom_sf"/>
</dbReference>
<dbReference type="GO" id="GO:0009295">
    <property type="term" value="C:nucleoid"/>
    <property type="evidence" value="ECO:0007669"/>
    <property type="project" value="UniProtKB-SubCell"/>
</dbReference>
<dbReference type="RefSeq" id="WP_109719499.1">
    <property type="nucleotide sequence ID" value="NZ_QEQK01000004.1"/>
</dbReference>
<sequence>MKKSEELQQKIRELEQQAEEARKEELSEAIAQIRQIMTENGITMADLDGRRSGRKSRGSGTGSKRPPKFRDPVTGNTWAGVGRAPKWIVEAEAAGKSREDFRI</sequence>
<feature type="coiled-coil region" evidence="5">
    <location>
        <begin position="1"/>
        <end position="36"/>
    </location>
</feature>
<dbReference type="PANTHER" id="PTHR38097">
    <property type="match status" value="1"/>
</dbReference>
<dbReference type="SMART" id="SM00528">
    <property type="entry name" value="HNS"/>
    <property type="match status" value="1"/>
</dbReference>
<name>A0A363UNB2_9GAMM</name>
<feature type="domain" description="DNA-binding protein H-NS-like C-terminal" evidence="7">
    <location>
        <begin position="59"/>
        <end position="103"/>
    </location>
</feature>
<dbReference type="Gene3D" id="4.10.430.10">
    <property type="entry name" value="Histone-like protein H-NS, C-terminal domain"/>
    <property type="match status" value="1"/>
</dbReference>
<comment type="similarity">
    <text evidence="2">Belongs to the histone-like protein H-NS family.</text>
</comment>
<dbReference type="Proteomes" id="UP000251800">
    <property type="component" value="Unassembled WGS sequence"/>
</dbReference>
<evidence type="ECO:0000256" key="3">
    <source>
        <dbReference type="ARBA" id="ARBA00022490"/>
    </source>
</evidence>
<keyword evidence="9" id="KW-1185">Reference proteome</keyword>
<keyword evidence="5" id="KW-0175">Coiled coil</keyword>
<dbReference type="SUPFAM" id="SSF81273">
    <property type="entry name" value="H-NS histone-like proteins"/>
    <property type="match status" value="1"/>
</dbReference>
<gene>
    <name evidence="8" type="ORF">DEH80_05650</name>
</gene>
<evidence type="ECO:0000256" key="2">
    <source>
        <dbReference type="ARBA" id="ARBA00010610"/>
    </source>
</evidence>
<dbReference type="EMBL" id="QEQK01000004">
    <property type="protein sequence ID" value="PWN56900.1"/>
    <property type="molecule type" value="Genomic_DNA"/>
</dbReference>
<comment type="subcellular location">
    <subcellularLocation>
        <location evidence="1">Cytoplasm</location>
        <location evidence="1">Nucleoid</location>
    </subcellularLocation>
</comment>
<evidence type="ECO:0000259" key="7">
    <source>
        <dbReference type="SMART" id="SM00528"/>
    </source>
</evidence>
<reference evidence="8 9" key="1">
    <citation type="submission" date="2018-05" db="EMBL/GenBank/DDBJ databases">
        <title>Abyssibacter profundi OUC007T gen. nov., sp. nov, a marine bacterium isolated from seawater of the Mariana Trench.</title>
        <authorList>
            <person name="Zhou S."/>
        </authorList>
    </citation>
    <scope>NUCLEOTIDE SEQUENCE [LARGE SCALE GENOMIC DNA]</scope>
    <source>
        <strain evidence="8 9">OUC007</strain>
    </source>
</reference>
<dbReference type="AlphaFoldDB" id="A0A363UNB2"/>
<evidence type="ECO:0000256" key="4">
    <source>
        <dbReference type="ARBA" id="ARBA00023125"/>
    </source>
</evidence>
<evidence type="ECO:0000313" key="9">
    <source>
        <dbReference type="Proteomes" id="UP000251800"/>
    </source>
</evidence>
<proteinExistence type="inferred from homology"/>
<dbReference type="GO" id="GO:0003677">
    <property type="term" value="F:DNA binding"/>
    <property type="evidence" value="ECO:0007669"/>
    <property type="project" value="UniProtKB-KW"/>
</dbReference>
<dbReference type="OrthoDB" id="5297879at2"/>
<accession>A0A363UNB2</accession>
<feature type="region of interest" description="Disordered" evidence="6">
    <location>
        <begin position="41"/>
        <end position="77"/>
    </location>
</feature>
<evidence type="ECO:0000256" key="6">
    <source>
        <dbReference type="SAM" id="MobiDB-lite"/>
    </source>
</evidence>